<name>A0A2L0EXM5_SORCE</name>
<evidence type="ECO:0000256" key="3">
    <source>
        <dbReference type="ARBA" id="ARBA00022777"/>
    </source>
</evidence>
<feature type="binding site" evidence="5">
    <location>
        <position position="46"/>
    </location>
    <ligand>
        <name>ATP</name>
        <dbReference type="ChEBI" id="CHEBI:30616"/>
    </ligand>
</feature>
<dbReference type="EMBL" id="CP012673">
    <property type="protein sequence ID" value="AUX44036.1"/>
    <property type="molecule type" value="Genomic_DNA"/>
</dbReference>
<feature type="region of interest" description="Disordered" evidence="6">
    <location>
        <begin position="289"/>
        <end position="349"/>
    </location>
</feature>
<feature type="domain" description="Protein kinase" evidence="8">
    <location>
        <begin position="17"/>
        <end position="284"/>
    </location>
</feature>
<evidence type="ECO:0000256" key="5">
    <source>
        <dbReference type="PROSITE-ProRule" id="PRU10141"/>
    </source>
</evidence>
<keyword evidence="7" id="KW-0472">Membrane</keyword>
<evidence type="ECO:0000256" key="6">
    <source>
        <dbReference type="SAM" id="MobiDB-lite"/>
    </source>
</evidence>
<evidence type="ECO:0000313" key="9">
    <source>
        <dbReference type="EMBL" id="AUX44036.1"/>
    </source>
</evidence>
<keyword evidence="7" id="KW-1133">Transmembrane helix</keyword>
<dbReference type="PANTHER" id="PTHR43289">
    <property type="entry name" value="MITOGEN-ACTIVATED PROTEIN KINASE KINASE KINASE 20-RELATED"/>
    <property type="match status" value="1"/>
</dbReference>
<dbReference type="GO" id="GO:0005524">
    <property type="term" value="F:ATP binding"/>
    <property type="evidence" value="ECO:0007669"/>
    <property type="project" value="UniProtKB-UniRule"/>
</dbReference>
<dbReference type="InterPro" id="IPR017441">
    <property type="entry name" value="Protein_kinase_ATP_BS"/>
</dbReference>
<keyword evidence="7" id="KW-0812">Transmembrane</keyword>
<dbReference type="InterPro" id="IPR011009">
    <property type="entry name" value="Kinase-like_dom_sf"/>
</dbReference>
<dbReference type="PROSITE" id="PS50011">
    <property type="entry name" value="PROTEIN_KINASE_DOM"/>
    <property type="match status" value="1"/>
</dbReference>
<dbReference type="Gene3D" id="3.30.200.20">
    <property type="entry name" value="Phosphorylase Kinase, domain 1"/>
    <property type="match status" value="1"/>
</dbReference>
<organism evidence="9 10">
    <name type="scientific">Sorangium cellulosum</name>
    <name type="common">Polyangium cellulosum</name>
    <dbReference type="NCBI Taxonomy" id="56"/>
    <lineage>
        <taxon>Bacteria</taxon>
        <taxon>Pseudomonadati</taxon>
        <taxon>Myxococcota</taxon>
        <taxon>Polyangia</taxon>
        <taxon>Polyangiales</taxon>
        <taxon>Polyangiaceae</taxon>
        <taxon>Sorangium</taxon>
    </lineage>
</organism>
<dbReference type="AlphaFoldDB" id="A0A2L0EXM5"/>
<evidence type="ECO:0000256" key="2">
    <source>
        <dbReference type="ARBA" id="ARBA00022741"/>
    </source>
</evidence>
<keyword evidence="1" id="KW-0808">Transferase</keyword>
<evidence type="ECO:0000259" key="8">
    <source>
        <dbReference type="PROSITE" id="PS50011"/>
    </source>
</evidence>
<dbReference type="GO" id="GO:0004674">
    <property type="term" value="F:protein serine/threonine kinase activity"/>
    <property type="evidence" value="ECO:0007669"/>
    <property type="project" value="TreeGrafter"/>
</dbReference>
<feature type="compositionally biased region" description="Polar residues" evidence="6">
    <location>
        <begin position="399"/>
        <end position="411"/>
    </location>
</feature>
<evidence type="ECO:0000256" key="7">
    <source>
        <dbReference type="SAM" id="Phobius"/>
    </source>
</evidence>
<dbReference type="PANTHER" id="PTHR43289:SF6">
    <property type="entry name" value="SERINE_THREONINE-PROTEIN KINASE NEKL-3"/>
    <property type="match status" value="1"/>
</dbReference>
<protein>
    <recommendedName>
        <fullName evidence="8">Protein kinase domain-containing protein</fullName>
    </recommendedName>
</protein>
<keyword evidence="4 5" id="KW-0067">ATP-binding</keyword>
<keyword evidence="2 5" id="KW-0547">Nucleotide-binding</keyword>
<feature type="compositionally biased region" description="Low complexity" evidence="6">
    <location>
        <begin position="335"/>
        <end position="348"/>
    </location>
</feature>
<feature type="compositionally biased region" description="Basic and acidic residues" evidence="6">
    <location>
        <begin position="289"/>
        <end position="298"/>
    </location>
</feature>
<accession>A0A2L0EXM5</accession>
<reference evidence="9 10" key="1">
    <citation type="submission" date="2015-09" db="EMBL/GenBank/DDBJ databases">
        <title>Sorangium comparison.</title>
        <authorList>
            <person name="Zaburannyi N."/>
            <person name="Bunk B."/>
            <person name="Overmann J."/>
            <person name="Mueller R."/>
        </authorList>
    </citation>
    <scope>NUCLEOTIDE SEQUENCE [LARGE SCALE GENOMIC DNA]</scope>
    <source>
        <strain evidence="9 10">So ce26</strain>
    </source>
</reference>
<evidence type="ECO:0000256" key="1">
    <source>
        <dbReference type="ARBA" id="ARBA00022679"/>
    </source>
</evidence>
<feature type="transmembrane region" description="Helical" evidence="7">
    <location>
        <begin position="357"/>
        <end position="376"/>
    </location>
</feature>
<dbReference type="RefSeq" id="WP_159397344.1">
    <property type="nucleotide sequence ID" value="NZ_CP012673.1"/>
</dbReference>
<proteinExistence type="predicted"/>
<sequence>MAIGAQPAAGDLFAGKYRIEQLLGEGGMGLVFRARHIHLDEPVAIKLLRDEFMRDPLLVERFLREARAAAKIKSDHVVRVFDADTLDAGPPYLVMEYLQGHDLATLLQQSGPMAPAEAVGHVLAACDALAEAHALGIVHRDLKPANLFAARQRDGSTCTKILDFGISKLAGATEELTRSGAVLGSPLYMAPEQMRSSRGVDHRADIWSLGAVLYKLLTDAAPFPAANLQQLGMLVLMADPVPPRQHRPDLPEDLEAVVLRCLEKPRERRFSTVLELAAALAPFATEAAERVLSRDRPPAPEPPSGAPPRETARPAPPTQAPLLGQGTAPPRDVMAAAVPGPSPGGAAPRRWFTRQGAALAAAALMAGALLALILYVRRSPSEPSQPPDEPTAQPAAGTTDLSCPTAPTTNEPAPGEGAVAPRPSAGARELTPGSAPRPSCP</sequence>
<dbReference type="Proteomes" id="UP000238348">
    <property type="component" value="Chromosome"/>
</dbReference>
<dbReference type="Pfam" id="PF00069">
    <property type="entry name" value="Pkinase"/>
    <property type="match status" value="1"/>
</dbReference>
<evidence type="ECO:0000313" key="10">
    <source>
        <dbReference type="Proteomes" id="UP000238348"/>
    </source>
</evidence>
<dbReference type="OrthoDB" id="9779541at2"/>
<feature type="region of interest" description="Disordered" evidence="6">
    <location>
        <begin position="380"/>
        <end position="441"/>
    </location>
</feature>
<gene>
    <name evidence="9" type="ORF">SOCE26_054960</name>
</gene>
<dbReference type="InterPro" id="IPR000719">
    <property type="entry name" value="Prot_kinase_dom"/>
</dbReference>
<dbReference type="CDD" id="cd14014">
    <property type="entry name" value="STKc_PknB_like"/>
    <property type="match status" value="1"/>
</dbReference>
<dbReference type="Gene3D" id="1.10.510.10">
    <property type="entry name" value="Transferase(Phosphotransferase) domain 1"/>
    <property type="match status" value="1"/>
</dbReference>
<dbReference type="SUPFAM" id="SSF56112">
    <property type="entry name" value="Protein kinase-like (PK-like)"/>
    <property type="match status" value="1"/>
</dbReference>
<dbReference type="PROSITE" id="PS00107">
    <property type="entry name" value="PROTEIN_KINASE_ATP"/>
    <property type="match status" value="1"/>
</dbReference>
<dbReference type="SMART" id="SM00220">
    <property type="entry name" value="S_TKc"/>
    <property type="match status" value="1"/>
</dbReference>
<keyword evidence="3" id="KW-0418">Kinase</keyword>
<evidence type="ECO:0000256" key="4">
    <source>
        <dbReference type="ARBA" id="ARBA00022840"/>
    </source>
</evidence>